<dbReference type="OrthoDB" id="9811006at2"/>
<dbReference type="SMART" id="SM00867">
    <property type="entry name" value="YceI"/>
    <property type="match status" value="1"/>
</dbReference>
<dbReference type="SUPFAM" id="SSF101874">
    <property type="entry name" value="YceI-like"/>
    <property type="match status" value="1"/>
</dbReference>
<organism evidence="3 4">
    <name type="scientific">Thiothrix nivea (strain ATCC 35100 / DSM 5205 / JP2)</name>
    <dbReference type="NCBI Taxonomy" id="870187"/>
    <lineage>
        <taxon>Bacteria</taxon>
        <taxon>Pseudomonadati</taxon>
        <taxon>Pseudomonadota</taxon>
        <taxon>Gammaproteobacteria</taxon>
        <taxon>Thiotrichales</taxon>
        <taxon>Thiotrichaceae</taxon>
        <taxon>Thiothrix</taxon>
    </lineage>
</organism>
<dbReference type="Gene3D" id="2.40.128.110">
    <property type="entry name" value="Lipid/polyisoprenoid-binding, YceI-like"/>
    <property type="match status" value="1"/>
</dbReference>
<dbReference type="AlphaFoldDB" id="A0A656HH75"/>
<dbReference type="NCBIfam" id="NF002994">
    <property type="entry name" value="PRK03757.1"/>
    <property type="match status" value="1"/>
</dbReference>
<keyword evidence="1" id="KW-0732">Signal</keyword>
<reference evidence="4" key="1">
    <citation type="journal article" date="2011" name="Stand. Genomic Sci.">
        <title>Genome sequence of the filamentous, gliding Thiothrix nivea neotype strain (JP2(T)).</title>
        <authorList>
            <person name="Lapidus A."/>
            <person name="Nolan M."/>
            <person name="Lucas S."/>
            <person name="Glavina Del Rio T."/>
            <person name="Tice H."/>
            <person name="Cheng J.F."/>
            <person name="Tapia R."/>
            <person name="Han C."/>
            <person name="Goodwin L."/>
            <person name="Pitluck S."/>
            <person name="Liolios K."/>
            <person name="Pagani I."/>
            <person name="Ivanova N."/>
            <person name="Huntemann M."/>
            <person name="Mavromatis K."/>
            <person name="Mikhailova N."/>
            <person name="Pati A."/>
            <person name="Chen A."/>
            <person name="Palaniappan K."/>
            <person name="Land M."/>
            <person name="Brambilla E.M."/>
            <person name="Rohde M."/>
            <person name="Abt B."/>
            <person name="Verbarg S."/>
            <person name="Goker M."/>
            <person name="Bristow J."/>
            <person name="Eisen J.A."/>
            <person name="Markowitz V."/>
            <person name="Hugenholtz P."/>
            <person name="Kyrpides N.C."/>
            <person name="Klenk H.P."/>
            <person name="Woyke T."/>
        </authorList>
    </citation>
    <scope>NUCLEOTIDE SEQUENCE [LARGE SCALE GENOMIC DNA]</scope>
    <source>
        <strain evidence="4">ATCC 35100 / DSM 5205 / JP2</strain>
    </source>
</reference>
<dbReference type="RefSeq" id="WP_002709289.1">
    <property type="nucleotide sequence ID" value="NZ_JH651384.1"/>
</dbReference>
<name>A0A656HH75_THINJ</name>
<dbReference type="Pfam" id="PF04264">
    <property type="entry name" value="YceI"/>
    <property type="match status" value="1"/>
</dbReference>
<evidence type="ECO:0000259" key="2">
    <source>
        <dbReference type="SMART" id="SM00867"/>
    </source>
</evidence>
<accession>A0A656HH75</accession>
<dbReference type="Proteomes" id="UP000005317">
    <property type="component" value="Unassembled WGS sequence"/>
</dbReference>
<feature type="domain" description="Lipid/polyisoprenoid-binding YceI-like" evidence="2">
    <location>
        <begin position="24"/>
        <end position="189"/>
    </location>
</feature>
<evidence type="ECO:0000313" key="4">
    <source>
        <dbReference type="Proteomes" id="UP000005317"/>
    </source>
</evidence>
<gene>
    <name evidence="3" type="ORF">Thini_2851</name>
</gene>
<feature type="chain" id="PRO_5024975877" evidence="1">
    <location>
        <begin position="23"/>
        <end position="191"/>
    </location>
</feature>
<keyword evidence="4" id="KW-1185">Reference proteome</keyword>
<protein>
    <submittedName>
        <fullName evidence="3">YceI family protein</fullName>
    </submittedName>
</protein>
<dbReference type="InterPro" id="IPR007372">
    <property type="entry name" value="Lipid/polyisoprenoid-bd_YceI"/>
</dbReference>
<dbReference type="EMBL" id="JH651384">
    <property type="protein sequence ID" value="EIJ35384.1"/>
    <property type="molecule type" value="Genomic_DNA"/>
</dbReference>
<dbReference type="PANTHER" id="PTHR34406">
    <property type="entry name" value="PROTEIN YCEI"/>
    <property type="match status" value="1"/>
</dbReference>
<evidence type="ECO:0000313" key="3">
    <source>
        <dbReference type="EMBL" id="EIJ35384.1"/>
    </source>
</evidence>
<dbReference type="PANTHER" id="PTHR34406:SF1">
    <property type="entry name" value="PROTEIN YCEI"/>
    <property type="match status" value="1"/>
</dbReference>
<sequence length="191" mass="21097" precursor="true">MKKLLATSLLATGLLTGNSVYAEDYAIDTEGMHAFVQFRIQHLGYSWLYGRFDKFSGNFSYDEAKPEEAKAEVAIDTTSINSNHAERDKHLRSEDFLDVEKFPEAKFVSTKFIPGADGAGKLEGDLTLHGVTKPITLDVKQIGAGDDPWGGFRRGFEGSTKFALKDFDIKKDLGPASQEVEMILAVEGVRK</sequence>
<dbReference type="InterPro" id="IPR036761">
    <property type="entry name" value="TTHA0802/YceI-like_sf"/>
</dbReference>
<proteinExistence type="predicted"/>
<evidence type="ECO:0000256" key="1">
    <source>
        <dbReference type="SAM" id="SignalP"/>
    </source>
</evidence>
<feature type="signal peptide" evidence="1">
    <location>
        <begin position="1"/>
        <end position="22"/>
    </location>
</feature>